<dbReference type="Proteomes" id="UP000198921">
    <property type="component" value="Unassembled WGS sequence"/>
</dbReference>
<evidence type="ECO:0000313" key="3">
    <source>
        <dbReference type="EMBL" id="SDZ19234.1"/>
    </source>
</evidence>
<keyword evidence="4" id="KW-1185">Reference proteome</keyword>
<feature type="transmembrane region" description="Helical" evidence="2">
    <location>
        <begin position="77"/>
        <end position="94"/>
    </location>
</feature>
<sequence>MEASIPQSMSADESQEEGAEYGGPLIEDKAEVRWVIVFEGRFRSEFRGSKRALTIVVGFLGIIVGVLGWQANGAACGVTAIMATLALVTIYMVLGERRGRSA</sequence>
<organism evidence="3 4">
    <name type="scientific">Geodermatophilus africanus</name>
    <dbReference type="NCBI Taxonomy" id="1137993"/>
    <lineage>
        <taxon>Bacteria</taxon>
        <taxon>Bacillati</taxon>
        <taxon>Actinomycetota</taxon>
        <taxon>Actinomycetes</taxon>
        <taxon>Geodermatophilales</taxon>
        <taxon>Geodermatophilaceae</taxon>
        <taxon>Geodermatophilus</taxon>
    </lineage>
</organism>
<dbReference type="AlphaFoldDB" id="A0A1H3R0B2"/>
<feature type="compositionally biased region" description="Polar residues" evidence="1">
    <location>
        <begin position="1"/>
        <end position="12"/>
    </location>
</feature>
<keyword evidence="2" id="KW-0472">Membrane</keyword>
<accession>A0A1H3R0B2</accession>
<gene>
    <name evidence="3" type="ORF">SAMN05660209_04978</name>
</gene>
<dbReference type="EMBL" id="FNOT01000028">
    <property type="protein sequence ID" value="SDZ19234.1"/>
    <property type="molecule type" value="Genomic_DNA"/>
</dbReference>
<proteinExistence type="predicted"/>
<keyword evidence="2" id="KW-1133">Transmembrane helix</keyword>
<dbReference type="STRING" id="1137993.SAMN05660209_04978"/>
<protein>
    <submittedName>
        <fullName evidence="3">Uncharacterized protein</fullName>
    </submittedName>
</protein>
<feature type="transmembrane region" description="Helical" evidence="2">
    <location>
        <begin position="52"/>
        <end position="71"/>
    </location>
</feature>
<keyword evidence="2" id="KW-0812">Transmembrane</keyword>
<feature type="region of interest" description="Disordered" evidence="1">
    <location>
        <begin position="1"/>
        <end position="24"/>
    </location>
</feature>
<reference evidence="4" key="1">
    <citation type="submission" date="2016-10" db="EMBL/GenBank/DDBJ databases">
        <authorList>
            <person name="Varghese N."/>
            <person name="Submissions S."/>
        </authorList>
    </citation>
    <scope>NUCLEOTIDE SEQUENCE [LARGE SCALE GENOMIC DNA]</scope>
    <source>
        <strain evidence="4">DSM 45422</strain>
    </source>
</reference>
<name>A0A1H3R0B2_9ACTN</name>
<evidence type="ECO:0000256" key="2">
    <source>
        <dbReference type="SAM" id="Phobius"/>
    </source>
</evidence>
<evidence type="ECO:0000256" key="1">
    <source>
        <dbReference type="SAM" id="MobiDB-lite"/>
    </source>
</evidence>
<evidence type="ECO:0000313" key="4">
    <source>
        <dbReference type="Proteomes" id="UP000198921"/>
    </source>
</evidence>